<dbReference type="GO" id="GO:0004385">
    <property type="term" value="F:GMP kinase activity"/>
    <property type="evidence" value="ECO:0007669"/>
    <property type="project" value="UniProtKB-EC"/>
</dbReference>
<dbReference type="PANTHER" id="PTHR23117">
    <property type="entry name" value="GUANYLATE KINASE-RELATED"/>
    <property type="match status" value="1"/>
</dbReference>
<dbReference type="FunFam" id="3.30.63.10:FF:000002">
    <property type="entry name" value="Guanylate kinase 1"/>
    <property type="match status" value="1"/>
</dbReference>
<gene>
    <name evidence="8" type="ORF">MNBD_NITROSPINAE01-627</name>
</gene>
<dbReference type="HAMAP" id="MF_00328">
    <property type="entry name" value="Guanylate_kinase"/>
    <property type="match status" value="1"/>
</dbReference>
<accession>A0A3B1BPQ4</accession>
<proteinExistence type="inferred from homology"/>
<evidence type="ECO:0000256" key="6">
    <source>
        <dbReference type="ARBA" id="ARBA00022840"/>
    </source>
</evidence>
<keyword evidence="6" id="KW-0067">ATP-binding</keyword>
<comment type="similarity">
    <text evidence="1">Belongs to the guanylate kinase family.</text>
</comment>
<keyword evidence="5 8" id="KW-0418">Kinase</keyword>
<organism evidence="8">
    <name type="scientific">hydrothermal vent metagenome</name>
    <dbReference type="NCBI Taxonomy" id="652676"/>
    <lineage>
        <taxon>unclassified sequences</taxon>
        <taxon>metagenomes</taxon>
        <taxon>ecological metagenomes</taxon>
    </lineage>
</organism>
<dbReference type="PROSITE" id="PS00856">
    <property type="entry name" value="GUANYLATE_KINASE_1"/>
    <property type="match status" value="1"/>
</dbReference>
<protein>
    <recommendedName>
        <fullName evidence="2">guanylate kinase</fullName>
        <ecNumber evidence="2">2.7.4.8</ecNumber>
    </recommendedName>
</protein>
<dbReference type="EC" id="2.7.4.8" evidence="2"/>
<dbReference type="NCBIfam" id="TIGR03263">
    <property type="entry name" value="guanyl_kin"/>
    <property type="match status" value="1"/>
</dbReference>
<dbReference type="InterPro" id="IPR020590">
    <property type="entry name" value="Guanylate_kinase_CS"/>
</dbReference>
<evidence type="ECO:0000256" key="3">
    <source>
        <dbReference type="ARBA" id="ARBA00022679"/>
    </source>
</evidence>
<dbReference type="Pfam" id="PF00625">
    <property type="entry name" value="Guanylate_kin"/>
    <property type="match status" value="1"/>
</dbReference>
<evidence type="ECO:0000256" key="5">
    <source>
        <dbReference type="ARBA" id="ARBA00022777"/>
    </source>
</evidence>
<evidence type="ECO:0000256" key="4">
    <source>
        <dbReference type="ARBA" id="ARBA00022741"/>
    </source>
</evidence>
<name>A0A3B1BPQ4_9ZZZZ</name>
<dbReference type="Gene3D" id="3.40.50.300">
    <property type="entry name" value="P-loop containing nucleotide triphosphate hydrolases"/>
    <property type="match status" value="1"/>
</dbReference>
<evidence type="ECO:0000256" key="2">
    <source>
        <dbReference type="ARBA" id="ARBA00012961"/>
    </source>
</evidence>
<dbReference type="CDD" id="cd00071">
    <property type="entry name" value="GMPK"/>
    <property type="match status" value="1"/>
</dbReference>
<keyword evidence="4" id="KW-0547">Nucleotide-binding</keyword>
<dbReference type="GO" id="GO:0005829">
    <property type="term" value="C:cytosol"/>
    <property type="evidence" value="ECO:0007669"/>
    <property type="project" value="TreeGrafter"/>
</dbReference>
<evidence type="ECO:0000259" key="7">
    <source>
        <dbReference type="PROSITE" id="PS50052"/>
    </source>
</evidence>
<sequence>MKTSDATRPGILFVLSAPSGAGKTTVAGLLLKRVDNLKLSVSHTTRTPRENEKNGVNYHFVSDDTFRKMADNGEFIEWAIVHRNRYGTSYKSIDNFLEAGVDVLLDIDVQGADTLRGKNVNLCSIFLTPPSIEELERRLKARGDEPEESVRVRLGNAKDELARADEFDCVVVNDDLEKAVSKIEEIINAERLKVKN</sequence>
<dbReference type="PANTHER" id="PTHR23117:SF13">
    <property type="entry name" value="GUANYLATE KINASE"/>
    <property type="match status" value="1"/>
</dbReference>
<dbReference type="PROSITE" id="PS50052">
    <property type="entry name" value="GUANYLATE_KINASE_2"/>
    <property type="match status" value="1"/>
</dbReference>
<feature type="domain" description="Guanylate kinase-like" evidence="7">
    <location>
        <begin position="10"/>
        <end position="188"/>
    </location>
</feature>
<reference evidence="8" key="1">
    <citation type="submission" date="2018-06" db="EMBL/GenBank/DDBJ databases">
        <authorList>
            <person name="Zhirakovskaya E."/>
        </authorList>
    </citation>
    <scope>NUCLEOTIDE SEQUENCE</scope>
</reference>
<dbReference type="Gene3D" id="3.30.63.10">
    <property type="entry name" value="Guanylate Kinase phosphate binding domain"/>
    <property type="match status" value="1"/>
</dbReference>
<dbReference type="InterPro" id="IPR027417">
    <property type="entry name" value="P-loop_NTPase"/>
</dbReference>
<dbReference type="InterPro" id="IPR008145">
    <property type="entry name" value="GK/Ca_channel_bsu"/>
</dbReference>
<dbReference type="SUPFAM" id="SSF52540">
    <property type="entry name" value="P-loop containing nucleoside triphosphate hydrolases"/>
    <property type="match status" value="1"/>
</dbReference>
<dbReference type="SMART" id="SM00072">
    <property type="entry name" value="GuKc"/>
    <property type="match status" value="1"/>
</dbReference>
<evidence type="ECO:0000313" key="8">
    <source>
        <dbReference type="EMBL" id="VAX19919.1"/>
    </source>
</evidence>
<dbReference type="AlphaFoldDB" id="A0A3B1BPQ4"/>
<dbReference type="InterPro" id="IPR008144">
    <property type="entry name" value="Guanylate_kin-like_dom"/>
</dbReference>
<dbReference type="InterPro" id="IPR017665">
    <property type="entry name" value="Guanylate_kinase"/>
</dbReference>
<dbReference type="GO" id="GO:0005524">
    <property type="term" value="F:ATP binding"/>
    <property type="evidence" value="ECO:0007669"/>
    <property type="project" value="UniProtKB-KW"/>
</dbReference>
<evidence type="ECO:0000256" key="1">
    <source>
        <dbReference type="ARBA" id="ARBA00005790"/>
    </source>
</evidence>
<dbReference type="EMBL" id="UOGC01000100">
    <property type="protein sequence ID" value="VAX19919.1"/>
    <property type="molecule type" value="Genomic_DNA"/>
</dbReference>
<keyword evidence="3 8" id="KW-0808">Transferase</keyword>